<keyword evidence="3" id="KW-1185">Reference proteome</keyword>
<dbReference type="Proteomes" id="UP000291933">
    <property type="component" value="Unassembled WGS sequence"/>
</dbReference>
<dbReference type="EMBL" id="SDMR01000004">
    <property type="protein sequence ID" value="TBT95521.1"/>
    <property type="molecule type" value="Genomic_DNA"/>
</dbReference>
<dbReference type="AlphaFoldDB" id="A0A4V2JTD3"/>
<evidence type="ECO:0008006" key="4">
    <source>
        <dbReference type="Google" id="ProtNLM"/>
    </source>
</evidence>
<feature type="compositionally biased region" description="Basic and acidic residues" evidence="1">
    <location>
        <begin position="8"/>
        <end position="25"/>
    </location>
</feature>
<sequence length="351" mass="38825">MLGFAVRQSRDSLTKPSKRPSDAHGEFSPFSPPGVLGLATSVEKQLVRLSRELLAIGITKAQLAKDARRGTLLQLRRGAWTEERPDDHRIAHLQKARALCQQRLDAVLSHETAAIAWGLPVDSDALARVHITSQSLGHGHHDPDVYESNTPLASHDIGVHEGLLITNVARTVIDIGRTARLEWAVAAADSALHNGLVTQCELDRAVREAARRKGIARARHVVRFANSLAESPLESISRVQLARLPIPEPVVQYPVKLNGMKVATSDFGWEQEGIVGEADGAIKYGPLLREGETPEQAVMAEKRREWKIKAAGFTVLRWGMAEALSYDKLSAIVLPEFEWRDRRPRPRTNRP</sequence>
<accession>A0A4V2JTD3</accession>
<organism evidence="2 3">
    <name type="scientific">Propioniciclava tarda</name>
    <dbReference type="NCBI Taxonomy" id="433330"/>
    <lineage>
        <taxon>Bacteria</taxon>
        <taxon>Bacillati</taxon>
        <taxon>Actinomycetota</taxon>
        <taxon>Actinomycetes</taxon>
        <taxon>Propionibacteriales</taxon>
        <taxon>Propionibacteriaceae</taxon>
        <taxon>Propioniciclava</taxon>
    </lineage>
</organism>
<name>A0A4V2JTD3_PROTD</name>
<dbReference type="RefSeq" id="WP_131171514.1">
    <property type="nucleotide sequence ID" value="NZ_SDMR01000004.1"/>
</dbReference>
<dbReference type="OrthoDB" id="5143202at2"/>
<protein>
    <recommendedName>
        <fullName evidence="4">DUF559 domain-containing protein</fullName>
    </recommendedName>
</protein>
<evidence type="ECO:0000313" key="3">
    <source>
        <dbReference type="Proteomes" id="UP000291933"/>
    </source>
</evidence>
<evidence type="ECO:0000256" key="1">
    <source>
        <dbReference type="SAM" id="MobiDB-lite"/>
    </source>
</evidence>
<evidence type="ECO:0000313" key="2">
    <source>
        <dbReference type="EMBL" id="TBT95521.1"/>
    </source>
</evidence>
<gene>
    <name evidence="2" type="ORF">ET996_05350</name>
</gene>
<proteinExistence type="predicted"/>
<comment type="caution">
    <text evidence="2">The sequence shown here is derived from an EMBL/GenBank/DDBJ whole genome shotgun (WGS) entry which is preliminary data.</text>
</comment>
<feature type="region of interest" description="Disordered" evidence="1">
    <location>
        <begin position="1"/>
        <end position="30"/>
    </location>
</feature>
<reference evidence="2 3" key="1">
    <citation type="submission" date="2019-01" db="EMBL/GenBank/DDBJ databases">
        <title>Lactibacter flavus gen. nov., sp. nov., a novel bacterium of the family Propionibacteriaceae isolated from raw milk and dairy products.</title>
        <authorList>
            <person name="Huptas C."/>
            <person name="Wenning M."/>
            <person name="Breitenwieser F."/>
            <person name="Doll E."/>
            <person name="Von Neubeck M."/>
            <person name="Busse H.-J."/>
            <person name="Scherer S."/>
        </authorList>
    </citation>
    <scope>NUCLEOTIDE SEQUENCE [LARGE SCALE GENOMIC DNA]</scope>
    <source>
        <strain evidence="2 3">DSM 22130</strain>
    </source>
</reference>